<dbReference type="RefSeq" id="WP_205386343.1">
    <property type="nucleotide sequence ID" value="NZ_JAFFZS010000035.1"/>
</dbReference>
<evidence type="ECO:0000313" key="3">
    <source>
        <dbReference type="EMBL" id="MBN0048216.1"/>
    </source>
</evidence>
<dbReference type="InterPro" id="IPR000160">
    <property type="entry name" value="GGDEF_dom"/>
</dbReference>
<dbReference type="InterPro" id="IPR052163">
    <property type="entry name" value="DGC-Regulatory_Protein"/>
</dbReference>
<dbReference type="SMART" id="SM00267">
    <property type="entry name" value="GGDEF"/>
    <property type="match status" value="1"/>
</dbReference>
<keyword evidence="1" id="KW-1133">Transmembrane helix</keyword>
<evidence type="ECO:0000259" key="2">
    <source>
        <dbReference type="PROSITE" id="PS50887"/>
    </source>
</evidence>
<dbReference type="PROSITE" id="PS50887">
    <property type="entry name" value="GGDEF"/>
    <property type="match status" value="1"/>
</dbReference>
<name>A0ABS2VYY8_STRAS</name>
<dbReference type="InterPro" id="IPR029787">
    <property type="entry name" value="Nucleotide_cyclase"/>
</dbReference>
<feature type="transmembrane region" description="Helical" evidence="1">
    <location>
        <begin position="14"/>
        <end position="33"/>
    </location>
</feature>
<feature type="transmembrane region" description="Helical" evidence="1">
    <location>
        <begin position="194"/>
        <end position="215"/>
    </location>
</feature>
<feature type="transmembrane region" description="Helical" evidence="1">
    <location>
        <begin position="294"/>
        <end position="314"/>
    </location>
</feature>
<feature type="transmembrane region" description="Helical" evidence="1">
    <location>
        <begin position="227"/>
        <end position="245"/>
    </location>
</feature>
<feature type="transmembrane region" description="Helical" evidence="1">
    <location>
        <begin position="100"/>
        <end position="120"/>
    </location>
</feature>
<keyword evidence="1" id="KW-0812">Transmembrane</keyword>
<dbReference type="PANTHER" id="PTHR46663:SF2">
    <property type="entry name" value="GGDEF DOMAIN-CONTAINING PROTEIN"/>
    <property type="match status" value="1"/>
</dbReference>
<sequence length="519" mass="55715">MGKVHVRLDSRRDALVWAYAAAGTAVIVTYVVTSSAKRYLLPELISGSVVLAIPVGVARHRPRSVLPWYLLAAAMAPFAAADTIWGIYQVRGEEVPFPGVADLLYLGSYLMFAAGLVALARHRTGRLHWAGLLDASIVTLGFATLTWAFVVAPYLRSELSAWPLAVSLAYPVTDLVLLSLTARLMLTTGTRTPSFLLCVGWLLLLLAADGLYYGTMATNGTAIAQNVSEIAWMASSLLLGASALHPSVAWPTRSAEDQERPRKRRLTVLIALILMGPSAVLANVGGIREHPTDVAVVVTMTAGLSLLLVLRLALLAQYAQNMAAEAHAHAHRLATSLREQAELQKQLSHQATHDPLTGLANRALLSERLESALGRCSALFAAGLLILDIDGFKDVNDTLGHAVGDKLLIDVAQRLMSRVREQDMVARLGGDEFALVVEGVDACTLHDYTARILDSFKDPFTLARGQSVCVTTSIGARRITEPTTPTEALRDADTALYRAKAAGKNQAAFFESSQPGPDA</sequence>
<feature type="transmembrane region" description="Helical" evidence="1">
    <location>
        <begin position="161"/>
        <end position="182"/>
    </location>
</feature>
<evidence type="ECO:0000313" key="4">
    <source>
        <dbReference type="Proteomes" id="UP000788262"/>
    </source>
</evidence>
<gene>
    <name evidence="3" type="ORF">JS756_29730</name>
</gene>
<dbReference type="Proteomes" id="UP000788262">
    <property type="component" value="Unassembled WGS sequence"/>
</dbReference>
<feature type="transmembrane region" description="Helical" evidence="1">
    <location>
        <begin position="266"/>
        <end position="288"/>
    </location>
</feature>
<protein>
    <submittedName>
        <fullName evidence="3">GGDEF domain-containing protein</fullName>
    </submittedName>
</protein>
<feature type="domain" description="GGDEF" evidence="2">
    <location>
        <begin position="380"/>
        <end position="512"/>
    </location>
</feature>
<accession>A0ABS2VYY8</accession>
<keyword evidence="1" id="KW-0472">Membrane</keyword>
<dbReference type="Gene3D" id="3.30.70.270">
    <property type="match status" value="1"/>
</dbReference>
<feature type="transmembrane region" description="Helical" evidence="1">
    <location>
        <begin position="132"/>
        <end position="155"/>
    </location>
</feature>
<dbReference type="CDD" id="cd01949">
    <property type="entry name" value="GGDEF"/>
    <property type="match status" value="1"/>
</dbReference>
<dbReference type="SUPFAM" id="SSF55073">
    <property type="entry name" value="Nucleotide cyclase"/>
    <property type="match status" value="1"/>
</dbReference>
<feature type="transmembrane region" description="Helical" evidence="1">
    <location>
        <begin position="65"/>
        <end position="88"/>
    </location>
</feature>
<dbReference type="NCBIfam" id="TIGR00254">
    <property type="entry name" value="GGDEF"/>
    <property type="match status" value="1"/>
</dbReference>
<dbReference type="EMBL" id="JAFFZS010000035">
    <property type="protein sequence ID" value="MBN0048216.1"/>
    <property type="molecule type" value="Genomic_DNA"/>
</dbReference>
<proteinExistence type="predicted"/>
<comment type="caution">
    <text evidence="3">The sequence shown here is derived from an EMBL/GenBank/DDBJ whole genome shotgun (WGS) entry which is preliminary data.</text>
</comment>
<evidence type="ECO:0000256" key="1">
    <source>
        <dbReference type="SAM" id="Phobius"/>
    </source>
</evidence>
<reference evidence="3 4" key="1">
    <citation type="submission" date="2021-02" db="EMBL/GenBank/DDBJ databases">
        <title>Whole genome sequencing of Streptomyces actuosus VRA1.</title>
        <authorList>
            <person name="Sen G."/>
            <person name="Sen A."/>
        </authorList>
    </citation>
    <scope>NUCLEOTIDE SEQUENCE [LARGE SCALE GENOMIC DNA]</scope>
    <source>
        <strain evidence="3 4">VRA1</strain>
    </source>
</reference>
<organism evidence="3 4">
    <name type="scientific">Streptomyces actuosus</name>
    <dbReference type="NCBI Taxonomy" id="1885"/>
    <lineage>
        <taxon>Bacteria</taxon>
        <taxon>Bacillati</taxon>
        <taxon>Actinomycetota</taxon>
        <taxon>Actinomycetes</taxon>
        <taxon>Kitasatosporales</taxon>
        <taxon>Streptomycetaceae</taxon>
        <taxon>Streptomyces</taxon>
    </lineage>
</organism>
<dbReference type="PANTHER" id="PTHR46663">
    <property type="entry name" value="DIGUANYLATE CYCLASE DGCT-RELATED"/>
    <property type="match status" value="1"/>
</dbReference>
<dbReference type="Pfam" id="PF00990">
    <property type="entry name" value="GGDEF"/>
    <property type="match status" value="1"/>
</dbReference>
<dbReference type="InterPro" id="IPR043128">
    <property type="entry name" value="Rev_trsase/Diguanyl_cyclase"/>
</dbReference>
<keyword evidence="4" id="KW-1185">Reference proteome</keyword>